<accession>A0AAD6YTA7</accession>
<feature type="compositionally biased region" description="Basic and acidic residues" evidence="1">
    <location>
        <begin position="223"/>
        <end position="238"/>
    </location>
</feature>
<proteinExistence type="predicted"/>
<reference evidence="2" key="1">
    <citation type="submission" date="2023-03" db="EMBL/GenBank/DDBJ databases">
        <title>Massive genome expansion in bonnet fungi (Mycena s.s.) driven by repeated elements and novel gene families across ecological guilds.</title>
        <authorList>
            <consortium name="Lawrence Berkeley National Laboratory"/>
            <person name="Harder C.B."/>
            <person name="Miyauchi S."/>
            <person name="Viragh M."/>
            <person name="Kuo A."/>
            <person name="Thoen E."/>
            <person name="Andreopoulos B."/>
            <person name="Lu D."/>
            <person name="Skrede I."/>
            <person name="Drula E."/>
            <person name="Henrissat B."/>
            <person name="Morin E."/>
            <person name="Kohler A."/>
            <person name="Barry K."/>
            <person name="LaButti K."/>
            <person name="Morin E."/>
            <person name="Salamov A."/>
            <person name="Lipzen A."/>
            <person name="Mereny Z."/>
            <person name="Hegedus B."/>
            <person name="Baldrian P."/>
            <person name="Stursova M."/>
            <person name="Weitz H."/>
            <person name="Taylor A."/>
            <person name="Grigoriev I.V."/>
            <person name="Nagy L.G."/>
            <person name="Martin F."/>
            <person name="Kauserud H."/>
        </authorList>
    </citation>
    <scope>NUCLEOTIDE SEQUENCE</scope>
    <source>
        <strain evidence="2">9144</strain>
    </source>
</reference>
<dbReference type="AlphaFoldDB" id="A0AAD6YTA7"/>
<evidence type="ECO:0000313" key="3">
    <source>
        <dbReference type="Proteomes" id="UP001219525"/>
    </source>
</evidence>
<feature type="region of interest" description="Disordered" evidence="1">
    <location>
        <begin position="172"/>
        <end position="198"/>
    </location>
</feature>
<dbReference type="Proteomes" id="UP001219525">
    <property type="component" value="Unassembled WGS sequence"/>
</dbReference>
<name>A0AAD6YTA7_9AGAR</name>
<feature type="region of interest" description="Disordered" evidence="1">
    <location>
        <begin position="212"/>
        <end position="238"/>
    </location>
</feature>
<keyword evidence="3" id="KW-1185">Reference proteome</keyword>
<gene>
    <name evidence="2" type="ORF">GGX14DRAFT_384855</name>
</gene>
<sequence>MSIIFTDSTTSSNRPFAFDEFDKVDLANKSDNRCSLCRTEVYNGHKLRRSGRAAHYISASESKARKVLNVATTFNIISQSGPDPEYSEHWALGVNLAQSVHVELAKENYLLCPPIKILRAIVEQFNPTKKMTMQEFLEDVYAEEFPELRSLYHLVRNAPKAVSICKNSFSTKPTKPARLSPTSGASVPQAGECNGRAFSRGGQADIRVTVSAGQKYDTSSAVPKREGSAGPREKAGGAEWEERFGVAEPPGQARLGAEASENAPYPWNPLLLQPFAGSGAEEIRSSARLCRSTFTRLGKSKVR</sequence>
<evidence type="ECO:0000256" key="1">
    <source>
        <dbReference type="SAM" id="MobiDB-lite"/>
    </source>
</evidence>
<dbReference type="EMBL" id="JARJCW010000002">
    <property type="protein sequence ID" value="KAJ7228369.1"/>
    <property type="molecule type" value="Genomic_DNA"/>
</dbReference>
<organism evidence="2 3">
    <name type="scientific">Mycena pura</name>
    <dbReference type="NCBI Taxonomy" id="153505"/>
    <lineage>
        <taxon>Eukaryota</taxon>
        <taxon>Fungi</taxon>
        <taxon>Dikarya</taxon>
        <taxon>Basidiomycota</taxon>
        <taxon>Agaricomycotina</taxon>
        <taxon>Agaricomycetes</taxon>
        <taxon>Agaricomycetidae</taxon>
        <taxon>Agaricales</taxon>
        <taxon>Marasmiineae</taxon>
        <taxon>Mycenaceae</taxon>
        <taxon>Mycena</taxon>
    </lineage>
</organism>
<protein>
    <submittedName>
        <fullName evidence="2">Uncharacterized protein</fullName>
    </submittedName>
</protein>
<comment type="caution">
    <text evidence="2">The sequence shown here is derived from an EMBL/GenBank/DDBJ whole genome shotgun (WGS) entry which is preliminary data.</text>
</comment>
<evidence type="ECO:0000313" key="2">
    <source>
        <dbReference type="EMBL" id="KAJ7228369.1"/>
    </source>
</evidence>